<dbReference type="PANTHER" id="PTHR45786:SF66">
    <property type="entry name" value="HOOK MOTIF PROTEIN, PUTATIVE-RELATED"/>
    <property type="match status" value="1"/>
</dbReference>
<evidence type="ECO:0000313" key="2">
    <source>
        <dbReference type="Proteomes" id="UP000235145"/>
    </source>
</evidence>
<comment type="caution">
    <text evidence="1">The sequence shown here is derived from an EMBL/GenBank/DDBJ whole genome shotgun (WGS) entry which is preliminary data.</text>
</comment>
<accession>A0A9R1UQJ7</accession>
<reference evidence="1 2" key="1">
    <citation type="journal article" date="2017" name="Nat. Commun.">
        <title>Genome assembly with in vitro proximity ligation data and whole-genome triplication in lettuce.</title>
        <authorList>
            <person name="Reyes-Chin-Wo S."/>
            <person name="Wang Z."/>
            <person name="Yang X."/>
            <person name="Kozik A."/>
            <person name="Arikit S."/>
            <person name="Song C."/>
            <person name="Xia L."/>
            <person name="Froenicke L."/>
            <person name="Lavelle D.O."/>
            <person name="Truco M.J."/>
            <person name="Xia R."/>
            <person name="Zhu S."/>
            <person name="Xu C."/>
            <person name="Xu H."/>
            <person name="Xu X."/>
            <person name="Cox K."/>
            <person name="Korf I."/>
            <person name="Meyers B.C."/>
            <person name="Michelmore R.W."/>
        </authorList>
    </citation>
    <scope>NUCLEOTIDE SEQUENCE [LARGE SCALE GENOMIC DNA]</scope>
    <source>
        <strain evidence="2">cv. Salinas</strain>
        <tissue evidence="1">Seedlings</tissue>
    </source>
</reference>
<evidence type="ECO:0000313" key="1">
    <source>
        <dbReference type="EMBL" id="KAJ0191686.1"/>
    </source>
</evidence>
<gene>
    <name evidence="1" type="ORF">LSAT_V11C800416050</name>
</gene>
<sequence>MFEAIHKADVVYLKQITICNFRVAALIVGDICDLVKNRDIVVQKKSGFLQHISELYPSYLSLQYPLIFSYADDAYNVDILHRGVTYRTINKRYYIRRQQHVLKCESYENLRNKKVQGTTNISNWWCALYATKLFDCNVTM</sequence>
<dbReference type="AlphaFoldDB" id="A0A9R1UQJ7"/>
<dbReference type="EMBL" id="NBSK02000008">
    <property type="protein sequence ID" value="KAJ0191686.1"/>
    <property type="molecule type" value="Genomic_DNA"/>
</dbReference>
<organism evidence="1 2">
    <name type="scientific">Lactuca sativa</name>
    <name type="common">Garden lettuce</name>
    <dbReference type="NCBI Taxonomy" id="4236"/>
    <lineage>
        <taxon>Eukaryota</taxon>
        <taxon>Viridiplantae</taxon>
        <taxon>Streptophyta</taxon>
        <taxon>Embryophyta</taxon>
        <taxon>Tracheophyta</taxon>
        <taxon>Spermatophyta</taxon>
        <taxon>Magnoliopsida</taxon>
        <taxon>eudicotyledons</taxon>
        <taxon>Gunneridae</taxon>
        <taxon>Pentapetalae</taxon>
        <taxon>asterids</taxon>
        <taxon>campanulids</taxon>
        <taxon>Asterales</taxon>
        <taxon>Asteraceae</taxon>
        <taxon>Cichorioideae</taxon>
        <taxon>Cichorieae</taxon>
        <taxon>Lactucinae</taxon>
        <taxon>Lactuca</taxon>
    </lineage>
</organism>
<dbReference type="Proteomes" id="UP000235145">
    <property type="component" value="Unassembled WGS sequence"/>
</dbReference>
<keyword evidence="2" id="KW-1185">Reference proteome</keyword>
<dbReference type="PANTHER" id="PTHR45786">
    <property type="entry name" value="DNA BINDING PROTEIN-LIKE"/>
    <property type="match status" value="1"/>
</dbReference>
<protein>
    <submittedName>
        <fullName evidence="1">Uncharacterized protein</fullName>
    </submittedName>
</protein>
<proteinExistence type="predicted"/>
<name>A0A9R1UQJ7_LACSA</name>